<dbReference type="Pfam" id="PF22691">
    <property type="entry name" value="Thiolase_C_1"/>
    <property type="match status" value="1"/>
</dbReference>
<reference evidence="5" key="3">
    <citation type="submission" date="2020-03" db="EMBL/GenBank/DDBJ databases">
        <title>Sequencing and Assembly of Multiple Reported Metal-Biooxidizing Members of the Extremely Thermoacidophilic Archaeal Family Sulfolobaceae.</title>
        <authorList>
            <person name="Counts J.A."/>
            <person name="Kelly R.M."/>
        </authorList>
    </citation>
    <scope>NUCLEOTIDE SEQUENCE [LARGE SCALE GENOMIC DNA]</scope>
    <source>
        <strain evidence="5">HO1-1</strain>
    </source>
</reference>
<accession>A0A2U9IWI6</accession>
<protein>
    <submittedName>
        <fullName evidence="4">Acetyl-CoA acetyltransferase</fullName>
    </submittedName>
</protein>
<evidence type="ECO:0000256" key="1">
    <source>
        <dbReference type="ARBA" id="ARBA00023229"/>
    </source>
</evidence>
<proteinExistence type="predicted"/>
<keyword evidence="5" id="KW-1185">Reference proteome</keyword>
<dbReference type="EMBL" id="CP029287">
    <property type="protein sequence ID" value="AWS00323.1"/>
    <property type="molecule type" value="Genomic_DNA"/>
</dbReference>
<sequence length="378" mass="40591">MVAIVSASLTQFGKRRESLFDLAKESSLPILRSFRDDIDFVVVSNSYSGEFNGVSGLNNLVTTYLSLDYVPSIRVDNTSGSGGSSVLVAKSLLDSGIARSVLVIGVEKMSTLKTRDVTSVISSLLPPRERSVGISVPSLASLMAKIYMEKYGAKREAIAQVAVKNHRNGAKNPYAHIRKEVSLDDVLSSTVVADPLTQFEFCPISDGSASILMVRDQDALSFTSKPVYIKGVAMGSDSSHITDRENLLEMRSVRIAGEKARRMSGVTRFDFAELHDMATILEIVEGEALGLLREGEGWKYYMEGETDIDGEIPINTSGGLNSKGHPIGASGVAQLVESFLQVRGEAGDRQVKNARVGLSLSMAGFGNSATVTIVGDEP</sequence>
<dbReference type="InterPro" id="IPR002155">
    <property type="entry name" value="Thiolase"/>
</dbReference>
<dbReference type="Proteomes" id="UP000247586">
    <property type="component" value="Chromosome"/>
</dbReference>
<dbReference type="GO" id="GO:0016747">
    <property type="term" value="F:acyltransferase activity, transferring groups other than amino-acyl groups"/>
    <property type="evidence" value="ECO:0007669"/>
    <property type="project" value="InterPro"/>
</dbReference>
<dbReference type="GO" id="GO:0008299">
    <property type="term" value="P:isoprenoid biosynthetic process"/>
    <property type="evidence" value="ECO:0007669"/>
    <property type="project" value="UniProtKB-KW"/>
</dbReference>
<keyword evidence="1" id="KW-0414">Isoprene biosynthesis</keyword>
<dbReference type="Gene3D" id="3.40.47.10">
    <property type="match status" value="1"/>
</dbReference>
<dbReference type="KEGG" id="mhk:DFR87_12260"/>
<gene>
    <name evidence="4" type="ORF">DFR87_12260</name>
</gene>
<dbReference type="InterPro" id="IPR020616">
    <property type="entry name" value="Thiolase_N"/>
</dbReference>
<dbReference type="PANTHER" id="PTHR42870">
    <property type="entry name" value="ACETYL-COA C-ACETYLTRANSFERASE"/>
    <property type="match status" value="1"/>
</dbReference>
<dbReference type="OrthoDB" id="167534at2157"/>
<evidence type="ECO:0000313" key="5">
    <source>
        <dbReference type="Proteomes" id="UP000247586"/>
    </source>
</evidence>
<reference evidence="4 5" key="1">
    <citation type="submission" date="2018-05" db="EMBL/GenBank/DDBJ databases">
        <title>Complete Genome Sequences of Extremely Thermoacidophilic, Metal-Mobilizing Type-Strain Members of the Archaeal Family Sulfolobaceae: Acidianus brierleyi DSM-1651T, Acidianus sulfidivorans DSM-18786T, Metallosphaera hakonensis DSM-7519T, and Metallosphaera prunae DSM-10039T.</title>
        <authorList>
            <person name="Counts J.A."/>
            <person name="Kelly R.M."/>
        </authorList>
    </citation>
    <scope>NUCLEOTIDE SEQUENCE [LARGE SCALE GENOMIC DNA]</scope>
    <source>
        <strain evidence="4 5">HO1-1</strain>
    </source>
</reference>
<dbReference type="InterPro" id="IPR016039">
    <property type="entry name" value="Thiolase-like"/>
</dbReference>
<dbReference type="CDD" id="cd00829">
    <property type="entry name" value="SCP-x_thiolase"/>
    <property type="match status" value="1"/>
</dbReference>
<dbReference type="InterPro" id="IPR055140">
    <property type="entry name" value="Thiolase_C_2"/>
</dbReference>
<evidence type="ECO:0000259" key="3">
    <source>
        <dbReference type="Pfam" id="PF22691"/>
    </source>
</evidence>
<dbReference type="GeneID" id="36836128"/>
<dbReference type="AlphaFoldDB" id="A0A2U9IWI6"/>
<evidence type="ECO:0000259" key="2">
    <source>
        <dbReference type="Pfam" id="PF00108"/>
    </source>
</evidence>
<evidence type="ECO:0000313" key="4">
    <source>
        <dbReference type="EMBL" id="AWS00323.1"/>
    </source>
</evidence>
<feature type="domain" description="Thiolase C-terminal" evidence="3">
    <location>
        <begin position="235"/>
        <end position="375"/>
    </location>
</feature>
<dbReference type="SUPFAM" id="SSF53901">
    <property type="entry name" value="Thiolase-like"/>
    <property type="match status" value="2"/>
</dbReference>
<dbReference type="Pfam" id="PF00108">
    <property type="entry name" value="Thiolase_N"/>
    <property type="match status" value="1"/>
</dbReference>
<dbReference type="PANTHER" id="PTHR42870:SF1">
    <property type="entry name" value="NON-SPECIFIC LIPID-TRANSFER PROTEIN-LIKE 2"/>
    <property type="match status" value="1"/>
</dbReference>
<keyword evidence="4" id="KW-0808">Transferase</keyword>
<dbReference type="STRING" id="1293036.GCA_001315825_02067"/>
<feature type="domain" description="Thiolase N-terminal" evidence="2">
    <location>
        <begin position="2"/>
        <end position="215"/>
    </location>
</feature>
<dbReference type="PIRSF" id="PIRSF000429">
    <property type="entry name" value="Ac-CoA_Ac_transf"/>
    <property type="match status" value="1"/>
</dbReference>
<reference evidence="5" key="2">
    <citation type="submission" date="2020-03" db="EMBL/GenBank/DDBJ databases">
        <title>Complete Genome Sequences of Extremely Thermoacidophilic, Metal-Mobilizing Type-Strain Members of the Archaeal Family Sulfolobaceae: Acidianus brierleyi DSM-1651T, Acidianus sulfidivorans DSM-18786T, Metallosphaera hakonensis DSM-7519T, and Metallosphaera prunae DSM-10039T.</title>
        <authorList>
            <person name="Counts J.A."/>
            <person name="Kelly R.M."/>
        </authorList>
    </citation>
    <scope>NUCLEOTIDE SEQUENCE [LARGE SCALE GENOMIC DNA]</scope>
    <source>
        <strain evidence="5">HO1-1</strain>
    </source>
</reference>
<organism evidence="4 5">
    <name type="scientific">Metallosphaera hakonensis JCM 8857 = DSM 7519</name>
    <dbReference type="NCBI Taxonomy" id="1293036"/>
    <lineage>
        <taxon>Archaea</taxon>
        <taxon>Thermoproteota</taxon>
        <taxon>Thermoprotei</taxon>
        <taxon>Sulfolobales</taxon>
        <taxon>Sulfolobaceae</taxon>
        <taxon>Metallosphaera</taxon>
    </lineage>
</organism>
<name>A0A2U9IWI6_9CREN</name>
<dbReference type="RefSeq" id="WP_054836939.1">
    <property type="nucleotide sequence ID" value="NZ_BBBA01000015.1"/>
</dbReference>